<dbReference type="Proteomes" id="UP000826573">
    <property type="component" value="Unassembled WGS sequence"/>
</dbReference>
<evidence type="ECO:0000313" key="2">
    <source>
        <dbReference type="EMBL" id="KAH0527432.1"/>
    </source>
</evidence>
<keyword evidence="1" id="KW-0812">Transmembrane</keyword>
<evidence type="ECO:0000256" key="1">
    <source>
        <dbReference type="SAM" id="Phobius"/>
    </source>
</evidence>
<organism evidence="2 3">
    <name type="scientific">Trichoderma semiorbis</name>
    <dbReference type="NCBI Taxonomy" id="1491008"/>
    <lineage>
        <taxon>Eukaryota</taxon>
        <taxon>Fungi</taxon>
        <taxon>Dikarya</taxon>
        <taxon>Ascomycota</taxon>
        <taxon>Pezizomycotina</taxon>
        <taxon>Sordariomycetes</taxon>
        <taxon>Hypocreomycetidae</taxon>
        <taxon>Hypocreales</taxon>
        <taxon>Hypocreaceae</taxon>
        <taxon>Trichoderma</taxon>
    </lineage>
</organism>
<proteinExistence type="predicted"/>
<protein>
    <submittedName>
        <fullName evidence="2">Uncharacterized protein</fullName>
    </submittedName>
</protein>
<gene>
    <name evidence="2" type="ORF">TsFJ059_002434</name>
</gene>
<comment type="caution">
    <text evidence="2">The sequence shown here is derived from an EMBL/GenBank/DDBJ whole genome shotgun (WGS) entry which is preliminary data.</text>
</comment>
<keyword evidence="1" id="KW-0472">Membrane</keyword>
<reference evidence="2 3" key="1">
    <citation type="submission" date="2021-08" db="EMBL/GenBank/DDBJ databases">
        <title>The highly contiguous genome resource for Trichoderma semiorbis FJ059, a fungal antagonistic to plant pathogens.</title>
        <authorList>
            <person name="Liu T."/>
        </authorList>
    </citation>
    <scope>NUCLEOTIDE SEQUENCE [LARGE SCALE GENOMIC DNA]</scope>
    <source>
        <strain evidence="2 3">FJ059</strain>
    </source>
</reference>
<accession>A0A9P8HTH1</accession>
<feature type="transmembrane region" description="Helical" evidence="1">
    <location>
        <begin position="383"/>
        <end position="408"/>
    </location>
</feature>
<sequence>MSSHADPEAQRDESPLAKDSVSGLRLWSTRWTLTPEIPHRSFEMSSLRRKTAPGDALDPIHLQAIEVLFGLGREHAKEWPGILIVFKRLEIGFKALLRDEFNILWQILGQEKPMDALLCWTSMTLVPALEPEQTMITETHPTPCFRAKGVEPVELSQISLHSTSRRPITKLFGILRDLVKDAGSVGTLSVDVDTIHESSVNFFSLHTSRTLSVFCFPTFCVSSILRAQEVTMLQQISSQLFPSTHYSDNSDQDQSSLHREVLLTYRVLFGQSSQSRTLASKLIQQLRASSGDVDPFLSTKCTTSTTKSHLLQRFANPELPGDLFPATILDIEQRLIESDTYSSGDDFPHFGSRLLAVQKYNLRQQPRRIRDLWRDRRNPLQWYTFWAVLWVGGITIVLALLQLAAGIIQTYYSALGSN</sequence>
<evidence type="ECO:0000313" key="3">
    <source>
        <dbReference type="Proteomes" id="UP000826573"/>
    </source>
</evidence>
<dbReference type="AlphaFoldDB" id="A0A9P8HTH1"/>
<name>A0A9P8HTH1_9HYPO</name>
<keyword evidence="3" id="KW-1185">Reference proteome</keyword>
<dbReference type="EMBL" id="JAIMJC010000003">
    <property type="protein sequence ID" value="KAH0527432.1"/>
    <property type="molecule type" value="Genomic_DNA"/>
</dbReference>
<keyword evidence="1" id="KW-1133">Transmembrane helix</keyword>